<name>A0A849B983_9BURK</name>
<evidence type="ECO:0000313" key="5">
    <source>
        <dbReference type="Proteomes" id="UP000542973"/>
    </source>
</evidence>
<reference evidence="4" key="2">
    <citation type="submission" date="2022-06" db="EMBL/GenBank/DDBJ databases">
        <title>Complete genome sequence and characterization of Cupriavidus gilardii QJ1 isolated from contaminating cells.</title>
        <authorList>
            <person name="Qi J."/>
        </authorList>
    </citation>
    <scope>NUCLEOTIDE SEQUENCE</scope>
    <source>
        <strain evidence="4">QJ1</strain>
    </source>
</reference>
<feature type="domain" description="Lysozyme inhibitor LprI-like N-terminal" evidence="2">
    <location>
        <begin position="24"/>
        <end position="115"/>
    </location>
</feature>
<dbReference type="RefSeq" id="WP_053823866.1">
    <property type="nucleotide sequence ID" value="NZ_BAAAEB010000022.1"/>
</dbReference>
<proteinExistence type="predicted"/>
<dbReference type="Proteomes" id="UP001056648">
    <property type="component" value="Chromosome 1"/>
</dbReference>
<gene>
    <name evidence="3" type="ORF">HLB16_15365</name>
    <name evidence="4" type="ORF">NDR89_00755</name>
</gene>
<evidence type="ECO:0000256" key="1">
    <source>
        <dbReference type="SAM" id="SignalP"/>
    </source>
</evidence>
<dbReference type="Proteomes" id="UP000542973">
    <property type="component" value="Unassembled WGS sequence"/>
</dbReference>
<feature type="chain" id="PRO_5032987229" evidence="1">
    <location>
        <begin position="22"/>
        <end position="131"/>
    </location>
</feature>
<evidence type="ECO:0000259" key="2">
    <source>
        <dbReference type="Pfam" id="PF07007"/>
    </source>
</evidence>
<evidence type="ECO:0000313" key="4">
    <source>
        <dbReference type="EMBL" id="USE77624.1"/>
    </source>
</evidence>
<dbReference type="Gene3D" id="1.20.1270.180">
    <property type="match status" value="1"/>
</dbReference>
<sequence length="131" mass="14447">MIVKHAAALAVLAGACQFANAADCMEQAVTTVQMQSCAQETFDAANAEYAQQYRKLTKVLNARERQQLNASQKSFLEYQRRACELETGRTSGGSIAGVAVQLCQARLTQWRTAELKRLTDCQEGDVSCRRP</sequence>
<organism evidence="3 5">
    <name type="scientific">Cupriavidus gilardii</name>
    <dbReference type="NCBI Taxonomy" id="82541"/>
    <lineage>
        <taxon>Bacteria</taxon>
        <taxon>Pseudomonadati</taxon>
        <taxon>Pseudomonadota</taxon>
        <taxon>Betaproteobacteria</taxon>
        <taxon>Burkholderiales</taxon>
        <taxon>Burkholderiaceae</taxon>
        <taxon>Cupriavidus</taxon>
    </lineage>
</organism>
<accession>A0A849B983</accession>
<keyword evidence="1" id="KW-0732">Signal</keyword>
<protein>
    <submittedName>
        <fullName evidence="3">DUF1311 domain-containing protein</fullName>
    </submittedName>
    <submittedName>
        <fullName evidence="4">Lysozyme inhibitor LprI family protein</fullName>
    </submittedName>
</protein>
<dbReference type="EMBL" id="JABEMD010000025">
    <property type="protein sequence ID" value="NNH12251.1"/>
    <property type="molecule type" value="Genomic_DNA"/>
</dbReference>
<dbReference type="InterPro" id="IPR009739">
    <property type="entry name" value="LprI-like_N"/>
</dbReference>
<evidence type="ECO:0000313" key="3">
    <source>
        <dbReference type="EMBL" id="NNH12251.1"/>
    </source>
</evidence>
<dbReference type="Pfam" id="PF07007">
    <property type="entry name" value="LprI"/>
    <property type="match status" value="1"/>
</dbReference>
<feature type="signal peptide" evidence="1">
    <location>
        <begin position="1"/>
        <end position="21"/>
    </location>
</feature>
<keyword evidence="6" id="KW-1185">Reference proteome</keyword>
<evidence type="ECO:0000313" key="6">
    <source>
        <dbReference type="Proteomes" id="UP001056648"/>
    </source>
</evidence>
<dbReference type="AlphaFoldDB" id="A0A849B983"/>
<reference evidence="3 5" key="1">
    <citation type="submission" date="2020-05" db="EMBL/GenBank/DDBJ databases">
        <title>MicrobeNet Type strains.</title>
        <authorList>
            <person name="Nicholson A.C."/>
        </authorList>
    </citation>
    <scope>NUCLEOTIDE SEQUENCE [LARGE SCALE GENOMIC DNA]</scope>
    <source>
        <strain evidence="3 5">ATCC 700815</strain>
    </source>
</reference>
<dbReference type="EMBL" id="CP098735">
    <property type="protein sequence ID" value="USE77624.1"/>
    <property type="molecule type" value="Genomic_DNA"/>
</dbReference>
<dbReference type="PROSITE" id="PS51257">
    <property type="entry name" value="PROKAR_LIPOPROTEIN"/>
    <property type="match status" value="1"/>
</dbReference>